<dbReference type="GO" id="GO:0033698">
    <property type="term" value="C:Rpd3L complex"/>
    <property type="evidence" value="ECO:0007669"/>
    <property type="project" value="TreeGrafter"/>
</dbReference>
<dbReference type="InterPro" id="IPR011011">
    <property type="entry name" value="Znf_FYVE_PHD"/>
</dbReference>
<dbReference type="OrthoDB" id="4173905at2759"/>
<reference evidence="15" key="1">
    <citation type="journal article" date="2016" name="Genome Announc.">
        <title>Draft genome sequence of Aspergillus niger strain An76.</title>
        <authorList>
            <person name="Gong W."/>
            <person name="Cheng Z."/>
            <person name="Zhang H."/>
            <person name="Liu L."/>
            <person name="Gao P."/>
            <person name="Wang L."/>
        </authorList>
    </citation>
    <scope>NUCLEOTIDE SEQUENCE [LARGE SCALE GENOMIC DNA]</scope>
    <source>
        <strain evidence="15">An76</strain>
    </source>
</reference>
<feature type="site" description="Histone H3K4me3 binding" evidence="8">
    <location>
        <position position="553"/>
    </location>
</feature>
<evidence type="ECO:0000313" key="15">
    <source>
        <dbReference type="Proteomes" id="UP000068243"/>
    </source>
</evidence>
<dbReference type="PROSITE" id="PS01359">
    <property type="entry name" value="ZF_PHD_1"/>
    <property type="match status" value="1"/>
</dbReference>
<dbReference type="GO" id="GO:0006325">
    <property type="term" value="P:chromatin organization"/>
    <property type="evidence" value="ECO:0007669"/>
    <property type="project" value="UniProtKB-KW"/>
</dbReference>
<proteinExistence type="inferred from homology"/>
<evidence type="ECO:0000313" key="14">
    <source>
        <dbReference type="EMBL" id="GAQ37882.1"/>
    </source>
</evidence>
<dbReference type="Pfam" id="PF12998">
    <property type="entry name" value="ING"/>
    <property type="match status" value="1"/>
</dbReference>
<evidence type="ECO:0000256" key="7">
    <source>
        <dbReference type="ARBA" id="ARBA00023242"/>
    </source>
</evidence>
<feature type="region of interest" description="Disordered" evidence="12">
    <location>
        <begin position="366"/>
        <end position="548"/>
    </location>
</feature>
<dbReference type="Gene3D" id="3.90.1200.10">
    <property type="match status" value="1"/>
</dbReference>
<keyword evidence="6 11" id="KW-0156">Chromatin regulator</keyword>
<feature type="site" description="Histone H3K4me3 binding" evidence="8">
    <location>
        <position position="568"/>
    </location>
</feature>
<evidence type="ECO:0000256" key="12">
    <source>
        <dbReference type="SAM" id="MobiDB-lite"/>
    </source>
</evidence>
<dbReference type="GO" id="GO:0070210">
    <property type="term" value="C:Rpd3L-Expanded complex"/>
    <property type="evidence" value="ECO:0007669"/>
    <property type="project" value="TreeGrafter"/>
</dbReference>
<feature type="compositionally biased region" description="Basic and acidic residues" evidence="12">
    <location>
        <begin position="240"/>
        <end position="250"/>
    </location>
</feature>
<dbReference type="GO" id="GO:0006355">
    <property type="term" value="P:regulation of DNA-templated transcription"/>
    <property type="evidence" value="ECO:0007669"/>
    <property type="project" value="TreeGrafter"/>
</dbReference>
<feature type="compositionally biased region" description="Basic and acidic residues" evidence="12">
    <location>
        <begin position="198"/>
        <end position="210"/>
    </location>
</feature>
<comment type="similarity">
    <text evidence="2 11">Belongs to the ING family.</text>
</comment>
<feature type="site" description="Histone H3K4me3 binding" evidence="8">
    <location>
        <position position="576"/>
    </location>
</feature>
<dbReference type="InterPro" id="IPR013083">
    <property type="entry name" value="Znf_RING/FYVE/PHD"/>
</dbReference>
<feature type="binding site" evidence="9">
    <location>
        <position position="567"/>
    </location>
    <ligand>
        <name>Zn(2+)</name>
        <dbReference type="ChEBI" id="CHEBI:29105"/>
        <label>2</label>
    </ligand>
</feature>
<organism evidence="14 15">
    <name type="scientific">Aspergillus niger</name>
    <dbReference type="NCBI Taxonomy" id="5061"/>
    <lineage>
        <taxon>Eukaryota</taxon>
        <taxon>Fungi</taxon>
        <taxon>Dikarya</taxon>
        <taxon>Ascomycota</taxon>
        <taxon>Pezizomycotina</taxon>
        <taxon>Eurotiomycetes</taxon>
        <taxon>Eurotiomycetidae</taxon>
        <taxon>Eurotiales</taxon>
        <taxon>Aspergillaceae</taxon>
        <taxon>Aspergillus</taxon>
        <taxon>Aspergillus subgen. Circumdati</taxon>
    </lineage>
</organism>
<dbReference type="Pfam" id="PF01636">
    <property type="entry name" value="APH"/>
    <property type="match status" value="1"/>
</dbReference>
<comment type="function">
    <text evidence="11">Component of an histone acetyltransferase complex.</text>
</comment>
<feature type="compositionally biased region" description="Gly residues" evidence="12">
    <location>
        <begin position="264"/>
        <end position="280"/>
    </location>
</feature>
<dbReference type="InterPro" id="IPR024610">
    <property type="entry name" value="ING_N_histone-binding"/>
</dbReference>
<dbReference type="Gene3D" id="6.10.140.1740">
    <property type="match status" value="1"/>
</dbReference>
<dbReference type="InterPro" id="IPR011009">
    <property type="entry name" value="Kinase-like_dom_sf"/>
</dbReference>
<dbReference type="CDD" id="cd15505">
    <property type="entry name" value="PHD_ING"/>
    <property type="match status" value="1"/>
</dbReference>
<comment type="subunit">
    <text evidence="11">Component of an histone acetyltransferase complex. Interacts with H3K4me3 and to a lesser extent with H3K4me2.</text>
</comment>
<feature type="site" description="Histone H3K4me3 binding" evidence="8">
    <location>
        <position position="564"/>
    </location>
</feature>
<evidence type="ECO:0000259" key="13">
    <source>
        <dbReference type="PROSITE" id="PS50016"/>
    </source>
</evidence>
<dbReference type="InterPro" id="IPR019786">
    <property type="entry name" value="Zinc_finger_PHD-type_CS"/>
</dbReference>
<feature type="binding site" evidence="9">
    <location>
        <position position="572"/>
    </location>
    <ligand>
        <name>Zn(2+)</name>
        <dbReference type="ChEBI" id="CHEBI:29105"/>
        <label>2</label>
    </ligand>
</feature>
<keyword evidence="4 10" id="KW-0863">Zinc-finger</keyword>
<dbReference type="SUPFAM" id="SSF56112">
    <property type="entry name" value="Protein kinase-like (PK-like)"/>
    <property type="match status" value="1"/>
</dbReference>
<dbReference type="VEuPathDB" id="FungiDB:M747DRAFT_308298"/>
<gene>
    <name evidence="14" type="ORF">ABL_02364</name>
</gene>
<dbReference type="InterPro" id="IPR001965">
    <property type="entry name" value="Znf_PHD"/>
</dbReference>
<name>A0A117DXF7_ASPNG</name>
<dbReference type="SMART" id="SM00249">
    <property type="entry name" value="PHD"/>
    <property type="match status" value="1"/>
</dbReference>
<keyword evidence="3 9" id="KW-0479">Metal-binding</keyword>
<feature type="compositionally biased region" description="Basic and acidic residues" evidence="12">
    <location>
        <begin position="217"/>
        <end position="233"/>
    </location>
</feature>
<feature type="binding site" evidence="9">
    <location>
        <position position="556"/>
    </location>
    <ligand>
        <name>Zn(2+)</name>
        <dbReference type="ChEBI" id="CHEBI:29105"/>
        <label>1</label>
    </ligand>
</feature>
<feature type="binding site" evidence="9">
    <location>
        <position position="578"/>
    </location>
    <ligand>
        <name>Zn(2+)</name>
        <dbReference type="ChEBI" id="CHEBI:29105"/>
        <label>1</label>
    </ligand>
</feature>
<comment type="domain">
    <text evidence="11">The PHD-type zinc finger mediates the binding to H3K4me3.</text>
</comment>
<evidence type="ECO:0000256" key="10">
    <source>
        <dbReference type="PROSITE-ProRule" id="PRU00146"/>
    </source>
</evidence>
<feature type="binding site" evidence="9">
    <location>
        <position position="581"/>
    </location>
    <ligand>
        <name>Zn(2+)</name>
        <dbReference type="ChEBI" id="CHEBI:29105"/>
        <label>1</label>
    </ligand>
</feature>
<feature type="binding site" evidence="9">
    <location>
        <position position="599"/>
    </location>
    <ligand>
        <name>Zn(2+)</name>
        <dbReference type="ChEBI" id="CHEBI:29105"/>
        <label>2</label>
    </ligand>
</feature>
<feature type="domain" description="PHD-type" evidence="13">
    <location>
        <begin position="551"/>
        <end position="602"/>
    </location>
</feature>
<comment type="caution">
    <text evidence="14">The sequence shown here is derived from an EMBL/GenBank/DDBJ whole genome shotgun (WGS) entry which is preliminary data.</text>
</comment>
<feature type="compositionally biased region" description="Polar residues" evidence="12">
    <location>
        <begin position="1"/>
        <end position="33"/>
    </location>
</feature>
<keyword evidence="7 11" id="KW-0539">Nucleus</keyword>
<dbReference type="VEuPathDB" id="FungiDB:ATCC64974_80250"/>
<evidence type="ECO:0000256" key="8">
    <source>
        <dbReference type="PIRSR" id="PIRSR628651-50"/>
    </source>
</evidence>
<evidence type="ECO:0000256" key="6">
    <source>
        <dbReference type="ARBA" id="ARBA00022853"/>
    </source>
</evidence>
<sequence length="916" mass="101439">MSAVAVNSQGQSARQSTRQTRTNPSRTSKTLGRSSFAYGHGSMADTQSATPVAHGFYPALTHFTDAITALPREFRRHNSLLKEVDAKAWALEDNLLQLLRSASESQPVPYPSTPIPESQESKDRRILFHRVRHTLTDLMMTADEKNHVISNANDELDRQLTRLDSIFPFIAGEISDEARLGSLTHWAYSNRNAPKTTTNERPRREAASTKELAHAIHEAEAASRSEARREAVIARRQRRTHADSDLDDVRAGGARKGQSSKSRGGAGAGDQAGHGQGNTGSGQAKRRKVERPAPVEAGAAMERTASSASTSRQAASKDPAEATKKRRAPNTNAAARKRNNTNASAVDSPVLAPSPVVAAAAIPRSAVSPGPGAVRPQTSRAQQNSGQANNGRQRPSSSASNRVTSNGKAAEPKTTIKETTSKTEATPTSNPDAQRETEEPTTDASKLPPPISTKREDTDGKPAPSIEPGEVPAPPVSNPPPKGRSSKTSTPVLPTFSEPTQRVRPTRSTDPAPAKRSHKKNSSVPVVQARAVSEEEESLHEGDDEDEDGEPRYCYCNEISFGEMVACDNDACPREWFHLSCVGLTKPPGKNVKWYCNECKETDLKSRDRIMILYPASLDQLINTRRQFHSITILPHILNPRLITSPSAQLTKCPTRDILSDPCRSVKVVRVKERFAVKLGFSIAPLEAENMKFVATNSKVRVPKVYDDFIDPETQKRYIIMEYIPGTDLQKLAPSLSEDQKKKVSKRIKEALDELRRIPSQGYLGNLNSTPYYEGILSTLDRDPSISGPFDNKEQFNQGILKCLGRRESQHYVRLLHQAIQRTLIGHRIVFTHADLQPKNVMVKEQKGVCEDGSPGYQITIIDWDLAGWYPEYWDYCNSTVYCQAKPEWLELVPDVFDEYPVEYLMMRIFYMSMFY</sequence>
<dbReference type="FunFam" id="3.30.40.10:FF:000177">
    <property type="entry name" value="PHD finger protein ING"/>
    <property type="match status" value="1"/>
</dbReference>
<dbReference type="OMA" id="WAYSNRN"/>
<protein>
    <recommendedName>
        <fullName evidence="11">Chromatin modification-related protein</fullName>
    </recommendedName>
</protein>
<dbReference type="SUPFAM" id="SSF57903">
    <property type="entry name" value="FYVE/PHD zinc finger"/>
    <property type="match status" value="1"/>
</dbReference>
<feature type="compositionally biased region" description="Polar residues" evidence="12">
    <location>
        <begin position="486"/>
        <end position="500"/>
    </location>
</feature>
<feature type="region of interest" description="Disordered" evidence="12">
    <location>
        <begin position="1"/>
        <end position="39"/>
    </location>
</feature>
<feature type="binding site" evidence="9">
    <location>
        <position position="596"/>
    </location>
    <ligand>
        <name>Zn(2+)</name>
        <dbReference type="ChEBI" id="CHEBI:29105"/>
        <label>2</label>
    </ligand>
</feature>
<evidence type="ECO:0000256" key="5">
    <source>
        <dbReference type="ARBA" id="ARBA00022833"/>
    </source>
</evidence>
<dbReference type="VEuPathDB" id="FungiDB:An04g04770"/>
<dbReference type="PANTHER" id="PTHR10333:SF42">
    <property type="entry name" value="INHIBITOR OF GROWTH PROTEIN 5"/>
    <property type="match status" value="1"/>
</dbReference>
<dbReference type="AlphaFoldDB" id="A0A117DXF7"/>
<evidence type="ECO:0000256" key="11">
    <source>
        <dbReference type="RuleBase" id="RU361213"/>
    </source>
</evidence>
<feature type="region of interest" description="Disordered" evidence="12">
    <location>
        <begin position="191"/>
        <end position="210"/>
    </location>
</feature>
<evidence type="ECO:0000256" key="1">
    <source>
        <dbReference type="ARBA" id="ARBA00004123"/>
    </source>
</evidence>
<dbReference type="VEuPathDB" id="FungiDB:ASPNIDRAFT2_54513"/>
<feature type="compositionally biased region" description="Low complexity" evidence="12">
    <location>
        <begin position="299"/>
        <end position="316"/>
    </location>
</feature>
<dbReference type="VEuPathDB" id="FungiDB:ATCC64974_100660"/>
<feature type="compositionally biased region" description="Basic and acidic residues" evidence="12">
    <location>
        <begin position="410"/>
        <end position="421"/>
    </location>
</feature>
<comment type="subcellular location">
    <subcellularLocation>
        <location evidence="1 11">Nucleus</location>
    </subcellularLocation>
</comment>
<dbReference type="PROSITE" id="PS50016">
    <property type="entry name" value="ZF_PHD_2"/>
    <property type="match status" value="1"/>
</dbReference>
<dbReference type="InterPro" id="IPR028651">
    <property type="entry name" value="ING_fam"/>
</dbReference>
<dbReference type="InterPro" id="IPR002575">
    <property type="entry name" value="Aminoglycoside_PTrfase"/>
</dbReference>
<feature type="region of interest" description="Disordered" evidence="12">
    <location>
        <begin position="217"/>
        <end position="350"/>
    </location>
</feature>
<dbReference type="VEuPathDB" id="FungiDB:An08g07430"/>
<dbReference type="CDD" id="cd05120">
    <property type="entry name" value="APH_ChoK_like"/>
    <property type="match status" value="1"/>
</dbReference>
<dbReference type="SMART" id="SM01408">
    <property type="entry name" value="ING"/>
    <property type="match status" value="1"/>
</dbReference>
<dbReference type="EMBL" id="BCMY01000003">
    <property type="protein sequence ID" value="GAQ37882.1"/>
    <property type="molecule type" value="Genomic_DNA"/>
</dbReference>
<keyword evidence="5 9" id="KW-0862">Zinc</keyword>
<evidence type="ECO:0000256" key="2">
    <source>
        <dbReference type="ARBA" id="ARBA00010210"/>
    </source>
</evidence>
<dbReference type="Proteomes" id="UP000068243">
    <property type="component" value="Unassembled WGS sequence"/>
</dbReference>
<dbReference type="PaxDb" id="5061-CADANGAP00004097"/>
<feature type="compositionally biased region" description="Low complexity" evidence="12">
    <location>
        <begin position="329"/>
        <end position="350"/>
    </location>
</feature>
<feature type="binding site" evidence="9">
    <location>
        <position position="554"/>
    </location>
    <ligand>
        <name>Zn(2+)</name>
        <dbReference type="ChEBI" id="CHEBI:29105"/>
        <label>1</label>
    </ligand>
</feature>
<evidence type="ECO:0000256" key="9">
    <source>
        <dbReference type="PIRSR" id="PIRSR628651-51"/>
    </source>
</evidence>
<evidence type="ECO:0000256" key="4">
    <source>
        <dbReference type="ARBA" id="ARBA00022771"/>
    </source>
</evidence>
<feature type="compositionally biased region" description="Polar residues" evidence="12">
    <location>
        <begin position="376"/>
        <end position="407"/>
    </location>
</feature>
<feature type="compositionally biased region" description="Pro residues" evidence="12">
    <location>
        <begin position="471"/>
        <end position="482"/>
    </location>
</feature>
<dbReference type="Gene3D" id="3.30.40.10">
    <property type="entry name" value="Zinc/RING finger domain, C3HC4 (zinc finger)"/>
    <property type="match status" value="1"/>
</dbReference>
<dbReference type="VEuPathDB" id="FungiDB:M747DRAFT_305621"/>
<dbReference type="PANTHER" id="PTHR10333">
    <property type="entry name" value="INHIBITOR OF GROWTH PROTEIN"/>
    <property type="match status" value="1"/>
</dbReference>
<evidence type="ECO:0000256" key="3">
    <source>
        <dbReference type="ARBA" id="ARBA00022723"/>
    </source>
</evidence>
<dbReference type="VEuPathDB" id="FungiDB:ASPNIDRAFT2_1180060"/>
<accession>A0A117DXF7</accession>
<dbReference type="InterPro" id="IPR019787">
    <property type="entry name" value="Znf_PHD-finger"/>
</dbReference>
<feature type="compositionally biased region" description="Acidic residues" evidence="12">
    <location>
        <begin position="534"/>
        <end position="548"/>
    </location>
</feature>
<dbReference type="GO" id="GO:0008270">
    <property type="term" value="F:zinc ion binding"/>
    <property type="evidence" value="ECO:0007669"/>
    <property type="project" value="UniProtKB-KW"/>
</dbReference>